<dbReference type="Gene3D" id="2.40.160.20">
    <property type="match status" value="1"/>
</dbReference>
<reference evidence="2" key="1">
    <citation type="journal article" date="2015" name="BMC Genomics">
        <title>Genome mining reveals unlocked bioactive potential of marine Gram-negative bacteria.</title>
        <authorList>
            <person name="Machado H."/>
            <person name="Sonnenschein E.C."/>
            <person name="Melchiorsen J."/>
            <person name="Gram L."/>
        </authorList>
    </citation>
    <scope>NUCLEOTIDE SEQUENCE</scope>
    <source>
        <strain evidence="2">S2052</strain>
    </source>
</reference>
<dbReference type="InterPro" id="IPR011250">
    <property type="entry name" value="OMP/PagP_B-barrel"/>
</dbReference>
<evidence type="ECO:0000256" key="1">
    <source>
        <dbReference type="ARBA" id="ARBA00022729"/>
    </source>
</evidence>
<accession>A0A837FXX9</accession>
<sequence>MNKMTRLVMPLLCLSLPVSAQDWSDGWYVGVDFAQSTVDWQSDYDQVKGVLIDTRLDDEMSGFSLNVGKRMTSWLSLEANYGRVTSDVMSEIQSLGVLGLESYVALYEQDTLSIGAKFIYEAPYQFTFYAKPSLDYTKTRTDFNASQTLGLASGKIEINESKTATALGLEFGSEWFVTDQYAIHVAYKRQFDGMTAVTALREEIEFDLDTIKIGLNYYF</sequence>
<keyword evidence="1" id="KW-0732">Signal</keyword>
<dbReference type="InterPro" id="IPR027385">
    <property type="entry name" value="Beta-barrel_OMP"/>
</dbReference>
<dbReference type="EMBL" id="JXXR01000040">
    <property type="protein sequence ID" value="KJY66417.1"/>
    <property type="molecule type" value="Genomic_DNA"/>
</dbReference>
<dbReference type="RefSeq" id="WP_019274811.1">
    <property type="nucleotide sequence ID" value="NZ_CP063053.1"/>
</dbReference>
<protein>
    <submittedName>
        <fullName evidence="2">Membrane protein</fullName>
    </submittedName>
</protein>
<name>A0A837FXX9_9VIBR</name>
<proteinExistence type="predicted"/>
<dbReference type="AlphaFoldDB" id="A0A837FXX9"/>
<dbReference type="SUPFAM" id="SSF56925">
    <property type="entry name" value="OMPA-like"/>
    <property type="match status" value="1"/>
</dbReference>
<organism evidence="2">
    <name type="scientific">Vibrio coralliilyticus</name>
    <dbReference type="NCBI Taxonomy" id="190893"/>
    <lineage>
        <taxon>Bacteria</taxon>
        <taxon>Pseudomonadati</taxon>
        <taxon>Pseudomonadota</taxon>
        <taxon>Gammaproteobacteria</taxon>
        <taxon>Vibrionales</taxon>
        <taxon>Vibrionaceae</taxon>
        <taxon>Vibrio</taxon>
    </lineage>
</organism>
<comment type="caution">
    <text evidence="2">The sequence shown here is derived from an EMBL/GenBank/DDBJ whole genome shotgun (WGS) entry which is preliminary data.</text>
</comment>
<dbReference type="Pfam" id="PF13505">
    <property type="entry name" value="OMP_b-brl"/>
    <property type="match status" value="1"/>
</dbReference>
<gene>
    <name evidence="2" type="ORF">TW71_24785</name>
</gene>
<evidence type="ECO:0000313" key="2">
    <source>
        <dbReference type="EMBL" id="KJY66417.1"/>
    </source>
</evidence>